<evidence type="ECO:0000313" key="1">
    <source>
        <dbReference type="EMBL" id="JAP92522.1"/>
    </source>
</evidence>
<accession>A0A146K6P6</accession>
<dbReference type="EMBL" id="GDID01004084">
    <property type="protein sequence ID" value="JAP92522.1"/>
    <property type="molecule type" value="Transcribed_RNA"/>
</dbReference>
<organism evidence="1">
    <name type="scientific">Trepomonas sp. PC1</name>
    <dbReference type="NCBI Taxonomy" id="1076344"/>
    <lineage>
        <taxon>Eukaryota</taxon>
        <taxon>Metamonada</taxon>
        <taxon>Diplomonadida</taxon>
        <taxon>Hexamitidae</taxon>
        <taxon>Hexamitinae</taxon>
        <taxon>Trepomonas</taxon>
    </lineage>
</organism>
<proteinExistence type="predicted"/>
<name>A0A146K6P6_9EUKA</name>
<gene>
    <name evidence="1" type="ORF">TPC1_15506</name>
</gene>
<dbReference type="AlphaFoldDB" id="A0A146K6P6"/>
<protein>
    <submittedName>
        <fullName evidence="1">Uncharacterized protein</fullName>
    </submittedName>
</protein>
<reference evidence="1" key="1">
    <citation type="submission" date="2015-07" db="EMBL/GenBank/DDBJ databases">
        <title>Adaptation to a free-living lifestyle via gene acquisitions in the diplomonad Trepomonas sp. PC1.</title>
        <authorList>
            <person name="Xu F."/>
            <person name="Jerlstrom-Hultqvist J."/>
            <person name="Kolisko M."/>
            <person name="Simpson A.G.B."/>
            <person name="Roger A.J."/>
            <person name="Svard S.G."/>
            <person name="Andersson J.O."/>
        </authorList>
    </citation>
    <scope>NUCLEOTIDE SEQUENCE</scope>
    <source>
        <strain evidence="1">PC1</strain>
    </source>
</reference>
<sequence length="166" mass="19545">SLEKDKLGQAIRKYLKKNLSLELNTDKEVFDHLEQMNKIEKRGIWQMIGEILNVDAETTKNFYHNTWCRQFYDKLGGCQKKLRQIMDLNPTASSSNIIDIFISQNVGTYSRRQISQIMYKIRQQQKNNNYEVKILEKLEGFSISINDCVILSDIFKTHNETNSIFE</sequence>
<feature type="non-terminal residue" evidence="1">
    <location>
        <position position="1"/>
    </location>
</feature>